<proteinExistence type="inferred from homology"/>
<dbReference type="Pfam" id="PF00817">
    <property type="entry name" value="IMS"/>
    <property type="match status" value="1"/>
</dbReference>
<evidence type="ECO:0000313" key="16">
    <source>
        <dbReference type="EMBL" id="CAD7431720.1"/>
    </source>
</evidence>
<evidence type="ECO:0000256" key="12">
    <source>
        <dbReference type="ARBA" id="ARBA00023242"/>
    </source>
</evidence>
<dbReference type="EC" id="2.7.7.7" evidence="5"/>
<keyword evidence="7" id="KW-0548">Nucleotidyltransferase</keyword>
<dbReference type="Gene3D" id="3.40.1170.60">
    <property type="match status" value="1"/>
</dbReference>
<evidence type="ECO:0000259" key="15">
    <source>
        <dbReference type="PROSITE" id="PS50173"/>
    </source>
</evidence>
<dbReference type="GO" id="GO:0046872">
    <property type="term" value="F:metal ion binding"/>
    <property type="evidence" value="ECO:0007669"/>
    <property type="project" value="UniProtKB-KW"/>
</dbReference>
<keyword evidence="8" id="KW-0479">Metal-binding</keyword>
<dbReference type="InterPro" id="IPR001126">
    <property type="entry name" value="UmuC"/>
</dbReference>
<evidence type="ECO:0000256" key="9">
    <source>
        <dbReference type="ARBA" id="ARBA00022763"/>
    </source>
</evidence>
<comment type="cofactor">
    <cofactor evidence="2">
        <name>Mg(2+)</name>
        <dbReference type="ChEBI" id="CHEBI:18420"/>
    </cofactor>
</comment>
<evidence type="ECO:0000256" key="5">
    <source>
        <dbReference type="ARBA" id="ARBA00012417"/>
    </source>
</evidence>
<dbReference type="InterPro" id="IPR052230">
    <property type="entry name" value="DNA_polymerase_eta"/>
</dbReference>
<dbReference type="SUPFAM" id="SSF56672">
    <property type="entry name" value="DNA/RNA polymerases"/>
    <property type="match status" value="1"/>
</dbReference>
<comment type="subcellular location">
    <subcellularLocation>
        <location evidence="3">Nucleus</location>
    </subcellularLocation>
</comment>
<name>A0A7R9ED42_9NEOP</name>
<gene>
    <name evidence="16" type="ORF">TMSB3V08_LOCUS8442</name>
</gene>
<dbReference type="EMBL" id="OB795127">
    <property type="protein sequence ID" value="CAD7431720.1"/>
    <property type="molecule type" value="Genomic_DNA"/>
</dbReference>
<dbReference type="FunFam" id="3.40.1170.60:FF:000003">
    <property type="entry name" value="DNA polymerase eta"/>
    <property type="match status" value="1"/>
</dbReference>
<dbReference type="InterPro" id="IPR043128">
    <property type="entry name" value="Rev_trsase/Diguanyl_cyclase"/>
</dbReference>
<comment type="catalytic activity">
    <reaction evidence="14">
        <text>DNA(n) + a 2'-deoxyribonucleoside 5'-triphosphate = DNA(n+1) + diphosphate</text>
        <dbReference type="Rhea" id="RHEA:22508"/>
        <dbReference type="Rhea" id="RHEA-COMP:17339"/>
        <dbReference type="Rhea" id="RHEA-COMP:17340"/>
        <dbReference type="ChEBI" id="CHEBI:33019"/>
        <dbReference type="ChEBI" id="CHEBI:61560"/>
        <dbReference type="ChEBI" id="CHEBI:173112"/>
        <dbReference type="EC" id="2.7.7.7"/>
    </reaction>
</comment>
<comment type="cofactor">
    <cofactor evidence="1">
        <name>Mn(2+)</name>
        <dbReference type="ChEBI" id="CHEBI:29035"/>
    </cofactor>
</comment>
<evidence type="ECO:0000256" key="2">
    <source>
        <dbReference type="ARBA" id="ARBA00001946"/>
    </source>
</evidence>
<dbReference type="GO" id="GO:0042276">
    <property type="term" value="P:error-prone translesion synthesis"/>
    <property type="evidence" value="ECO:0007669"/>
    <property type="project" value="TreeGrafter"/>
</dbReference>
<keyword evidence="9" id="KW-0227">DNA damage</keyword>
<keyword evidence="12" id="KW-0539">Nucleus</keyword>
<sequence>MDCFFCQVEERLDPSLKGKPMAVVQYNKWMGGGIIAVNYEARAFGVSRHHRGDAAKQKCKDIILVSVPSDRGKADGSKYRDAGREVIDVLCQFSDCVERASVDEAYLDITRAVEKRLKEITEVQPFQLANTFVVGYSEAENNDEELRKQGIESWLSYIREMHDMVQMRLAVGAVLIEEIREAVYKQTSFRCSAGIAHNKILGKLVCGLHKPNRQTVLPHSGVESLYQTLPIKKIRSLGGKFGDEVVNQLGCKLMADLARFTEKQLQQKFDDKTGYTF</sequence>
<evidence type="ECO:0000256" key="10">
    <source>
        <dbReference type="ARBA" id="ARBA00022842"/>
    </source>
</evidence>
<dbReference type="AlphaFoldDB" id="A0A7R9ED42"/>
<dbReference type="PROSITE" id="PS50173">
    <property type="entry name" value="UMUC"/>
    <property type="match status" value="1"/>
</dbReference>
<dbReference type="GO" id="GO:0009411">
    <property type="term" value="P:response to UV"/>
    <property type="evidence" value="ECO:0007669"/>
    <property type="project" value="UniProtKB-ARBA"/>
</dbReference>
<keyword evidence="6" id="KW-0808">Transferase</keyword>
<dbReference type="Gene3D" id="3.30.70.270">
    <property type="match status" value="1"/>
</dbReference>
<keyword evidence="10" id="KW-0460">Magnesium</keyword>
<evidence type="ECO:0000256" key="3">
    <source>
        <dbReference type="ARBA" id="ARBA00004123"/>
    </source>
</evidence>
<dbReference type="GO" id="GO:0005657">
    <property type="term" value="C:replication fork"/>
    <property type="evidence" value="ECO:0007669"/>
    <property type="project" value="TreeGrafter"/>
</dbReference>
<evidence type="ECO:0000256" key="4">
    <source>
        <dbReference type="ARBA" id="ARBA00010945"/>
    </source>
</evidence>
<dbReference type="Gene3D" id="1.10.150.20">
    <property type="entry name" value="5' to 3' exonuclease, C-terminal subdomain"/>
    <property type="match status" value="1"/>
</dbReference>
<evidence type="ECO:0000256" key="7">
    <source>
        <dbReference type="ARBA" id="ARBA00022695"/>
    </source>
</evidence>
<keyword evidence="11" id="KW-0234">DNA repair</keyword>
<evidence type="ECO:0000256" key="13">
    <source>
        <dbReference type="ARBA" id="ARBA00044975"/>
    </source>
</evidence>
<accession>A0A7R9ED42</accession>
<feature type="domain" description="UmuC" evidence="15">
    <location>
        <begin position="1"/>
        <end position="238"/>
    </location>
</feature>
<evidence type="ECO:0000256" key="6">
    <source>
        <dbReference type="ARBA" id="ARBA00022679"/>
    </source>
</evidence>
<comment type="similarity">
    <text evidence="4">Belongs to the DNA polymerase type-Y family.</text>
</comment>
<dbReference type="FunFam" id="1.10.150.20:FF:000014">
    <property type="entry name" value="Polymerase (DNA directed), eta"/>
    <property type="match status" value="1"/>
</dbReference>
<organism evidence="16">
    <name type="scientific">Timema monikensis</name>
    <dbReference type="NCBI Taxonomy" id="170555"/>
    <lineage>
        <taxon>Eukaryota</taxon>
        <taxon>Metazoa</taxon>
        <taxon>Ecdysozoa</taxon>
        <taxon>Arthropoda</taxon>
        <taxon>Hexapoda</taxon>
        <taxon>Insecta</taxon>
        <taxon>Pterygota</taxon>
        <taxon>Neoptera</taxon>
        <taxon>Polyneoptera</taxon>
        <taxon>Phasmatodea</taxon>
        <taxon>Timematodea</taxon>
        <taxon>Timematoidea</taxon>
        <taxon>Timematidae</taxon>
        <taxon>Timema</taxon>
    </lineage>
</organism>
<evidence type="ECO:0000256" key="1">
    <source>
        <dbReference type="ARBA" id="ARBA00001936"/>
    </source>
</evidence>
<dbReference type="GO" id="GO:0005634">
    <property type="term" value="C:nucleus"/>
    <property type="evidence" value="ECO:0007669"/>
    <property type="project" value="UniProtKB-SubCell"/>
</dbReference>
<evidence type="ECO:0000256" key="11">
    <source>
        <dbReference type="ARBA" id="ARBA00023204"/>
    </source>
</evidence>
<evidence type="ECO:0000256" key="8">
    <source>
        <dbReference type="ARBA" id="ARBA00022723"/>
    </source>
</evidence>
<reference evidence="16" key="1">
    <citation type="submission" date="2020-11" db="EMBL/GenBank/DDBJ databases">
        <authorList>
            <person name="Tran Van P."/>
        </authorList>
    </citation>
    <scope>NUCLEOTIDE SEQUENCE</scope>
</reference>
<dbReference type="GO" id="GO:0035861">
    <property type="term" value="C:site of double-strand break"/>
    <property type="evidence" value="ECO:0007669"/>
    <property type="project" value="TreeGrafter"/>
</dbReference>
<dbReference type="InterPro" id="IPR043502">
    <property type="entry name" value="DNA/RNA_pol_sf"/>
</dbReference>
<protein>
    <recommendedName>
        <fullName evidence="13">DNA polymerase eta</fullName>
        <ecNumber evidence="5">2.7.7.7</ecNumber>
    </recommendedName>
</protein>
<dbReference type="PANTHER" id="PTHR45873">
    <property type="entry name" value="DNA POLYMERASE ETA"/>
    <property type="match status" value="1"/>
</dbReference>
<dbReference type="GO" id="GO:0003887">
    <property type="term" value="F:DNA-directed DNA polymerase activity"/>
    <property type="evidence" value="ECO:0007669"/>
    <property type="project" value="UniProtKB-EC"/>
</dbReference>
<evidence type="ECO:0000256" key="14">
    <source>
        <dbReference type="ARBA" id="ARBA00049244"/>
    </source>
</evidence>
<dbReference type="Pfam" id="PF21704">
    <property type="entry name" value="POLH-Rev1_HhH"/>
    <property type="match status" value="1"/>
</dbReference>
<dbReference type="PANTHER" id="PTHR45873:SF1">
    <property type="entry name" value="DNA POLYMERASE ETA"/>
    <property type="match status" value="1"/>
</dbReference>
<dbReference type="GO" id="GO:0006281">
    <property type="term" value="P:DNA repair"/>
    <property type="evidence" value="ECO:0007669"/>
    <property type="project" value="UniProtKB-KW"/>
</dbReference>